<name>A0AAD9C8Y5_DISEL</name>
<protein>
    <submittedName>
        <fullName evidence="1">DNA polymerase epsilon catalytic subunit A</fullName>
    </submittedName>
</protein>
<evidence type="ECO:0000313" key="1">
    <source>
        <dbReference type="EMBL" id="KAK1896633.1"/>
    </source>
</evidence>
<organism evidence="1 3">
    <name type="scientific">Dissostichus eleginoides</name>
    <name type="common">Patagonian toothfish</name>
    <name type="synonym">Dissostichus amissus</name>
    <dbReference type="NCBI Taxonomy" id="100907"/>
    <lineage>
        <taxon>Eukaryota</taxon>
        <taxon>Metazoa</taxon>
        <taxon>Chordata</taxon>
        <taxon>Craniata</taxon>
        <taxon>Vertebrata</taxon>
        <taxon>Euteleostomi</taxon>
        <taxon>Actinopterygii</taxon>
        <taxon>Neopterygii</taxon>
        <taxon>Teleostei</taxon>
        <taxon>Neoteleostei</taxon>
        <taxon>Acanthomorphata</taxon>
        <taxon>Eupercaria</taxon>
        <taxon>Perciformes</taxon>
        <taxon>Notothenioidei</taxon>
        <taxon>Nototheniidae</taxon>
        <taxon>Dissostichus</taxon>
    </lineage>
</organism>
<dbReference type="AlphaFoldDB" id="A0AAD9C8Y5"/>
<dbReference type="EMBL" id="JASDAP010000009">
    <property type="protein sequence ID" value="KAK1896633.1"/>
    <property type="molecule type" value="Genomic_DNA"/>
</dbReference>
<reference evidence="1" key="1">
    <citation type="submission" date="2023-04" db="EMBL/GenBank/DDBJ databases">
        <title>Chromosome-level genome of Chaenocephalus aceratus.</title>
        <authorList>
            <person name="Park H."/>
        </authorList>
    </citation>
    <scope>NUCLEOTIDE SEQUENCE</scope>
    <source>
        <strain evidence="1">DE</strain>
        <tissue evidence="1">Muscle</tissue>
    </source>
</reference>
<evidence type="ECO:0000313" key="2">
    <source>
        <dbReference type="EMBL" id="KAK1897489.1"/>
    </source>
</evidence>
<dbReference type="EMBL" id="JASDAP010000009">
    <property type="protein sequence ID" value="KAK1897489.1"/>
    <property type="molecule type" value="Genomic_DNA"/>
</dbReference>
<feature type="non-terminal residue" evidence="1">
    <location>
        <position position="1"/>
    </location>
</feature>
<accession>A0AAD9C8Y5</accession>
<dbReference type="Proteomes" id="UP001228049">
    <property type="component" value="Unassembled WGS sequence"/>
</dbReference>
<keyword evidence="3" id="KW-1185">Reference proteome</keyword>
<gene>
    <name evidence="1" type="ORF">KUDE01_016176</name>
    <name evidence="2" type="ORF">KUDE01_017021</name>
</gene>
<comment type="caution">
    <text evidence="1">The sequence shown here is derived from an EMBL/GenBank/DDBJ whole genome shotgun (WGS) entry which is preliminary data.</text>
</comment>
<sequence length="61" mass="6831">CDYNSSGGVRWDVSFPVSSLIVPPQFMACFTHNALLPVETKLKLKQPTEVYSGTREVSGWR</sequence>
<proteinExistence type="predicted"/>
<evidence type="ECO:0000313" key="3">
    <source>
        <dbReference type="Proteomes" id="UP001228049"/>
    </source>
</evidence>
<feature type="non-terminal residue" evidence="1">
    <location>
        <position position="61"/>
    </location>
</feature>